<feature type="region of interest" description="Disordered" evidence="1">
    <location>
        <begin position="213"/>
        <end position="232"/>
    </location>
</feature>
<dbReference type="Pfam" id="PF10416">
    <property type="entry name" value="IBD"/>
    <property type="match status" value="1"/>
</dbReference>
<feature type="domain" description="Initiator binding" evidence="2">
    <location>
        <begin position="29"/>
        <end position="155"/>
    </location>
</feature>
<sequence length="322" mass="35848">MSFPHALSSTPADSKENIPQFWWNLSDVDKYRYNCLKINIASKSIKSQRNKRVETFSEILNEIKAFVVQGSDSNNVIRGLVCGICWLPEGIAINTHQLRFLISKCKSSINGSLQRMGFSSSLGRTETATALSNACPIFKDNTNALRKWTIRKRDNKSLSSFPSSAIPAPFQKMNSSNSFNNTQGNSTVFSIPLTGIAKVPKSTYNSFLQTQKDSDTITPESPPSSINTSPAASSAGLQCKVYTLPNISTQKTYEDMFTSYIDVNFTIPPLDVPASNIDDKFIESFRETEEAKIEVENNSSYNQIPSFINDDFGLMFNDGRIF</sequence>
<dbReference type="InterPro" id="IPR018845">
    <property type="entry name" value="Initiator-bd"/>
</dbReference>
<evidence type="ECO:0000259" key="2">
    <source>
        <dbReference type="Pfam" id="PF10416"/>
    </source>
</evidence>
<accession>A0ABR2LAU4</accession>
<comment type="caution">
    <text evidence="3">The sequence shown here is derived from an EMBL/GenBank/DDBJ whole genome shotgun (WGS) entry which is preliminary data.</text>
</comment>
<organism evidence="3 4">
    <name type="scientific">Tritrichomonas musculus</name>
    <dbReference type="NCBI Taxonomy" id="1915356"/>
    <lineage>
        <taxon>Eukaryota</taxon>
        <taxon>Metamonada</taxon>
        <taxon>Parabasalia</taxon>
        <taxon>Tritrichomonadida</taxon>
        <taxon>Tritrichomonadidae</taxon>
        <taxon>Tritrichomonas</taxon>
    </lineage>
</organism>
<dbReference type="Proteomes" id="UP001470230">
    <property type="component" value="Unassembled WGS sequence"/>
</dbReference>
<gene>
    <name evidence="3" type="ORF">M9Y10_002751</name>
</gene>
<reference evidence="3 4" key="1">
    <citation type="submission" date="2024-04" db="EMBL/GenBank/DDBJ databases">
        <title>Tritrichomonas musculus Genome.</title>
        <authorList>
            <person name="Alves-Ferreira E."/>
            <person name="Grigg M."/>
            <person name="Lorenzi H."/>
            <person name="Galac M."/>
        </authorList>
    </citation>
    <scope>NUCLEOTIDE SEQUENCE [LARGE SCALE GENOMIC DNA]</scope>
    <source>
        <strain evidence="3 4">EAF2021</strain>
    </source>
</reference>
<evidence type="ECO:0000313" key="4">
    <source>
        <dbReference type="Proteomes" id="UP001470230"/>
    </source>
</evidence>
<protein>
    <recommendedName>
        <fullName evidence="2">Initiator binding domain-containing protein</fullName>
    </recommendedName>
</protein>
<evidence type="ECO:0000256" key="1">
    <source>
        <dbReference type="SAM" id="MobiDB-lite"/>
    </source>
</evidence>
<proteinExistence type="predicted"/>
<dbReference type="EMBL" id="JAPFFF010000001">
    <property type="protein sequence ID" value="KAK8900424.1"/>
    <property type="molecule type" value="Genomic_DNA"/>
</dbReference>
<name>A0ABR2LAU4_9EUKA</name>
<evidence type="ECO:0000313" key="3">
    <source>
        <dbReference type="EMBL" id="KAK8900424.1"/>
    </source>
</evidence>
<keyword evidence="4" id="KW-1185">Reference proteome</keyword>